<evidence type="ECO:0000259" key="2">
    <source>
        <dbReference type="Pfam" id="PF00501"/>
    </source>
</evidence>
<keyword evidence="5" id="KW-1185">Reference proteome</keyword>
<dbReference type="Proteomes" id="UP000053593">
    <property type="component" value="Unassembled WGS sequence"/>
</dbReference>
<gene>
    <name evidence="4" type="ORF">GYMLUDRAFT_234109</name>
</gene>
<name>A0A0D0BAS4_9AGAR</name>
<evidence type="ECO:0000313" key="4">
    <source>
        <dbReference type="EMBL" id="KIK51401.1"/>
    </source>
</evidence>
<proteinExistence type="predicted"/>
<organism evidence="4 5">
    <name type="scientific">Collybiopsis luxurians FD-317 M1</name>
    <dbReference type="NCBI Taxonomy" id="944289"/>
    <lineage>
        <taxon>Eukaryota</taxon>
        <taxon>Fungi</taxon>
        <taxon>Dikarya</taxon>
        <taxon>Basidiomycota</taxon>
        <taxon>Agaricomycotina</taxon>
        <taxon>Agaricomycetes</taxon>
        <taxon>Agaricomycetidae</taxon>
        <taxon>Agaricales</taxon>
        <taxon>Marasmiineae</taxon>
        <taxon>Omphalotaceae</taxon>
        <taxon>Collybiopsis</taxon>
        <taxon>Collybiopsis luxurians</taxon>
    </lineage>
</organism>
<sequence length="549" mass="60331">MFEFSSLTGAAPPIPDNLSLPQFLLQYKHSIRPNRPHNIPWFVNGINSRKIYEEEIIHRTACLASGLTTVFKLSESNYPICIWAVHQLMGIVSLANPSFTQSELVYQLNQTRPTLIILHSQTVNVARAAAQEMGLCLDRLVILDQAQSMQSMVSVEDLIKLGLVCPLFQGRALQIGEGRERIAFLSPSSGTTGVPKIVAISHFAVIANCLQIAAHNKVGQNYTSWNQQRYRPGDVCIAVLPFYHIYGLGVVLNLILFCGMTLVIVPKFQLIPFLESIRQYSVTHLMLVPPQVLLLCKEPVIKDYDLSQIRMVLCAGSSLTAELADQLYQLLPSAQIGQAYGSTEATGVVSIWPVNQFHGISGGELIPGTAARLLKSDGSWAGYNEPGELHVKTPSAALGYYGNKEVTVETFVDGWIHTGDLVQLDENHEVIYIERLKEIMKVRGFQVAPAELEGCILDHPWVADVGVVGIPDKYSGEVPLAFVVPAPGIVEQVGIKKLKMAVIKHVAVNKAPFKCLSAVELTDDIPKNSSGKLLRRLLRTMVPSLATKL</sequence>
<accession>A0A0D0BAS4</accession>
<feature type="domain" description="AMP-dependent synthetase/ligase" evidence="2">
    <location>
        <begin position="78"/>
        <end position="401"/>
    </location>
</feature>
<keyword evidence="1" id="KW-0472">Membrane</keyword>
<evidence type="ECO:0000313" key="5">
    <source>
        <dbReference type="Proteomes" id="UP000053593"/>
    </source>
</evidence>
<evidence type="ECO:0000256" key="1">
    <source>
        <dbReference type="SAM" id="Phobius"/>
    </source>
</evidence>
<dbReference type="OrthoDB" id="6509636at2759"/>
<dbReference type="Gene3D" id="2.30.38.10">
    <property type="entry name" value="Luciferase, Domain 3"/>
    <property type="match status" value="1"/>
</dbReference>
<dbReference type="Gene3D" id="3.40.50.980">
    <property type="match status" value="2"/>
</dbReference>
<dbReference type="GO" id="GO:0016405">
    <property type="term" value="F:CoA-ligase activity"/>
    <property type="evidence" value="ECO:0007669"/>
    <property type="project" value="TreeGrafter"/>
</dbReference>
<dbReference type="SUPFAM" id="SSF56801">
    <property type="entry name" value="Acetyl-CoA synthetase-like"/>
    <property type="match status" value="1"/>
</dbReference>
<dbReference type="Pfam" id="PF13193">
    <property type="entry name" value="AMP-binding_C"/>
    <property type="match status" value="1"/>
</dbReference>
<dbReference type="InterPro" id="IPR000873">
    <property type="entry name" value="AMP-dep_synth/lig_dom"/>
</dbReference>
<dbReference type="HOGENOM" id="CLU_000022_59_2_1"/>
<evidence type="ECO:0008006" key="6">
    <source>
        <dbReference type="Google" id="ProtNLM"/>
    </source>
</evidence>
<dbReference type="InterPro" id="IPR020845">
    <property type="entry name" value="AMP-binding_CS"/>
</dbReference>
<dbReference type="InterPro" id="IPR045851">
    <property type="entry name" value="AMP-bd_C_sf"/>
</dbReference>
<protein>
    <recommendedName>
        <fullName evidence="6">4-coumarate--CoA ligase</fullName>
    </recommendedName>
</protein>
<dbReference type="Gene3D" id="3.30.300.30">
    <property type="match status" value="1"/>
</dbReference>
<feature type="transmembrane region" description="Helical" evidence="1">
    <location>
        <begin position="243"/>
        <end position="265"/>
    </location>
</feature>
<dbReference type="PROSITE" id="PS00455">
    <property type="entry name" value="AMP_BINDING"/>
    <property type="match status" value="1"/>
</dbReference>
<keyword evidence="1" id="KW-0812">Transmembrane</keyword>
<dbReference type="PANTHER" id="PTHR24096:SF422">
    <property type="entry name" value="BCDNA.GH02901"/>
    <property type="match status" value="1"/>
</dbReference>
<dbReference type="Pfam" id="PF00501">
    <property type="entry name" value="AMP-binding"/>
    <property type="match status" value="1"/>
</dbReference>
<keyword evidence="1" id="KW-1133">Transmembrane helix</keyword>
<dbReference type="PANTHER" id="PTHR24096">
    <property type="entry name" value="LONG-CHAIN-FATTY-ACID--COA LIGASE"/>
    <property type="match status" value="1"/>
</dbReference>
<reference evidence="4 5" key="1">
    <citation type="submission" date="2014-04" db="EMBL/GenBank/DDBJ databases">
        <title>Evolutionary Origins and Diversification of the Mycorrhizal Mutualists.</title>
        <authorList>
            <consortium name="DOE Joint Genome Institute"/>
            <consortium name="Mycorrhizal Genomics Consortium"/>
            <person name="Kohler A."/>
            <person name="Kuo A."/>
            <person name="Nagy L.G."/>
            <person name="Floudas D."/>
            <person name="Copeland A."/>
            <person name="Barry K.W."/>
            <person name="Cichocki N."/>
            <person name="Veneault-Fourrey C."/>
            <person name="LaButti K."/>
            <person name="Lindquist E.A."/>
            <person name="Lipzen A."/>
            <person name="Lundell T."/>
            <person name="Morin E."/>
            <person name="Murat C."/>
            <person name="Riley R."/>
            <person name="Ohm R."/>
            <person name="Sun H."/>
            <person name="Tunlid A."/>
            <person name="Henrissat B."/>
            <person name="Grigoriev I.V."/>
            <person name="Hibbett D.S."/>
            <person name="Martin F."/>
        </authorList>
    </citation>
    <scope>NUCLEOTIDE SEQUENCE [LARGE SCALE GENOMIC DNA]</scope>
    <source>
        <strain evidence="4 5">FD-317 M1</strain>
    </source>
</reference>
<feature type="domain" description="AMP-binding enzyme C-terminal" evidence="3">
    <location>
        <begin position="451"/>
        <end position="532"/>
    </location>
</feature>
<dbReference type="InterPro" id="IPR025110">
    <property type="entry name" value="AMP-bd_C"/>
</dbReference>
<dbReference type="EMBL" id="KN834864">
    <property type="protein sequence ID" value="KIK51401.1"/>
    <property type="molecule type" value="Genomic_DNA"/>
</dbReference>
<dbReference type="AlphaFoldDB" id="A0A0D0BAS4"/>
<evidence type="ECO:0000259" key="3">
    <source>
        <dbReference type="Pfam" id="PF13193"/>
    </source>
</evidence>